<dbReference type="eggNOG" id="COG0537">
    <property type="taxonomic scope" value="Bacteria"/>
</dbReference>
<evidence type="ECO:0000256" key="3">
    <source>
        <dbReference type="PROSITE-ProRule" id="PRU00464"/>
    </source>
</evidence>
<dbReference type="OrthoDB" id="9784774at2"/>
<dbReference type="GO" id="GO:0009117">
    <property type="term" value="P:nucleotide metabolic process"/>
    <property type="evidence" value="ECO:0007669"/>
    <property type="project" value="TreeGrafter"/>
</dbReference>
<evidence type="ECO:0000313" key="5">
    <source>
        <dbReference type="EMBL" id="ADK84917.1"/>
    </source>
</evidence>
<reference evidence="5 6" key="1">
    <citation type="journal article" date="2010" name="Stand. Genomic Sci.">
        <title>Complete genome sequence of Desulfarculus baarsii type strain (2st14).</title>
        <authorList>
            <person name="Sun H."/>
            <person name="Spring S."/>
            <person name="Lapidus A."/>
            <person name="Davenport K."/>
            <person name="Del Rio T.G."/>
            <person name="Tice H."/>
            <person name="Nolan M."/>
            <person name="Copeland A."/>
            <person name="Cheng J.F."/>
            <person name="Lucas S."/>
            <person name="Tapia R."/>
            <person name="Goodwin L."/>
            <person name="Pitluck S."/>
            <person name="Ivanova N."/>
            <person name="Pagani I."/>
            <person name="Mavromatis K."/>
            <person name="Ovchinnikova G."/>
            <person name="Pati A."/>
            <person name="Chen A."/>
            <person name="Palaniappan K."/>
            <person name="Hauser L."/>
            <person name="Chang Y.J."/>
            <person name="Jeffries C.D."/>
            <person name="Detter J.C."/>
            <person name="Han C."/>
            <person name="Rohde M."/>
            <person name="Brambilla E."/>
            <person name="Goker M."/>
            <person name="Woyke T."/>
            <person name="Bristow J."/>
            <person name="Eisen J.A."/>
            <person name="Markowitz V."/>
            <person name="Hugenholtz P."/>
            <person name="Kyrpides N.C."/>
            <person name="Klenk H.P."/>
            <person name="Land M."/>
        </authorList>
    </citation>
    <scope>NUCLEOTIDE SEQUENCE [LARGE SCALE GENOMIC DNA]</scope>
    <source>
        <strain evidence="6">ATCC 33931 / DSM 2075 / LMG 7858 / VKM B-1802 / 2st14</strain>
    </source>
</reference>
<dbReference type="Proteomes" id="UP000009047">
    <property type="component" value="Chromosome"/>
</dbReference>
<feature type="active site" description="Tele-AMP-histidine intermediate" evidence="1">
    <location>
        <position position="101"/>
    </location>
</feature>
<dbReference type="SUPFAM" id="SSF54197">
    <property type="entry name" value="HIT-like"/>
    <property type="match status" value="1"/>
</dbReference>
<dbReference type="STRING" id="644282.Deba_1549"/>
<feature type="short sequence motif" description="Histidine triad motif" evidence="2 3">
    <location>
        <begin position="99"/>
        <end position="103"/>
    </location>
</feature>
<dbReference type="Pfam" id="PF01230">
    <property type="entry name" value="HIT"/>
    <property type="match status" value="1"/>
</dbReference>
<dbReference type="RefSeq" id="WP_013258370.1">
    <property type="nucleotide sequence ID" value="NC_014365.1"/>
</dbReference>
<name>E1QH74_DESB2</name>
<evidence type="ECO:0000256" key="1">
    <source>
        <dbReference type="PIRSR" id="PIRSR601310-1"/>
    </source>
</evidence>
<evidence type="ECO:0000259" key="4">
    <source>
        <dbReference type="PROSITE" id="PS51084"/>
    </source>
</evidence>
<dbReference type="InterPro" id="IPR039384">
    <property type="entry name" value="HINT"/>
</dbReference>
<dbReference type="InterPro" id="IPR011146">
    <property type="entry name" value="HIT-like"/>
</dbReference>
<dbReference type="KEGG" id="dbr:Deba_1549"/>
<gene>
    <name evidence="5" type="ordered locus">Deba_1549</name>
</gene>
<dbReference type="GO" id="GO:0003824">
    <property type="term" value="F:catalytic activity"/>
    <property type="evidence" value="ECO:0007669"/>
    <property type="project" value="InterPro"/>
</dbReference>
<dbReference type="PANTHER" id="PTHR46648:SF1">
    <property type="entry name" value="ADENOSINE 5'-MONOPHOSPHORAMIDASE HNT1"/>
    <property type="match status" value="1"/>
</dbReference>
<dbReference type="EMBL" id="CP002085">
    <property type="protein sequence ID" value="ADK84917.1"/>
    <property type="molecule type" value="Genomic_DNA"/>
</dbReference>
<evidence type="ECO:0000313" key="6">
    <source>
        <dbReference type="Proteomes" id="UP000009047"/>
    </source>
</evidence>
<dbReference type="AlphaFoldDB" id="E1QH74"/>
<dbReference type="PANTHER" id="PTHR46648">
    <property type="entry name" value="HIT FAMILY PROTEIN 1"/>
    <property type="match status" value="1"/>
</dbReference>
<accession>E1QH74</accession>
<sequence>MSDETCIFCDIAANKMPAFRIYEDDRTLAFADINPATPGHTLVIPKQHYVNIMELTPGDVAAVHQTVQRVARAIKATLKPEGIMIAQLNGAAAGQVIMHYHVHLIPRNPGDALSAMSWQMKPGDMAQIEKLAAQIASVL</sequence>
<dbReference type="PRINTS" id="PR00332">
    <property type="entry name" value="HISTRIAD"/>
</dbReference>
<dbReference type="PROSITE" id="PS51084">
    <property type="entry name" value="HIT_2"/>
    <property type="match status" value="1"/>
</dbReference>
<protein>
    <submittedName>
        <fullName evidence="5">Histidine triad (HIT) protein</fullName>
    </submittedName>
</protein>
<dbReference type="HOGENOM" id="CLU_056776_3_2_7"/>
<feature type="domain" description="HIT" evidence="4">
    <location>
        <begin position="7"/>
        <end position="114"/>
    </location>
</feature>
<proteinExistence type="predicted"/>
<dbReference type="Gene3D" id="3.30.428.10">
    <property type="entry name" value="HIT-like"/>
    <property type="match status" value="1"/>
</dbReference>
<dbReference type="InterPro" id="IPR036265">
    <property type="entry name" value="HIT-like_sf"/>
</dbReference>
<dbReference type="CDD" id="cd01277">
    <property type="entry name" value="HINT_subgroup"/>
    <property type="match status" value="1"/>
</dbReference>
<keyword evidence="6" id="KW-1185">Reference proteome</keyword>
<organism evidence="5 6">
    <name type="scientific">Desulfarculus baarsii (strain ATCC 33931 / DSM 2075 / LMG 7858 / VKM B-1802 / 2st14)</name>
    <dbReference type="NCBI Taxonomy" id="644282"/>
    <lineage>
        <taxon>Bacteria</taxon>
        <taxon>Pseudomonadati</taxon>
        <taxon>Thermodesulfobacteriota</taxon>
        <taxon>Desulfarculia</taxon>
        <taxon>Desulfarculales</taxon>
        <taxon>Desulfarculaceae</taxon>
        <taxon>Desulfarculus</taxon>
    </lineage>
</organism>
<dbReference type="InterPro" id="IPR001310">
    <property type="entry name" value="Histidine_triad_HIT"/>
</dbReference>
<evidence type="ECO:0000256" key="2">
    <source>
        <dbReference type="PIRSR" id="PIRSR601310-3"/>
    </source>
</evidence>